<gene>
    <name evidence="1" type="ORF">SEML1_0504</name>
</gene>
<accession>A0ABY8WUW1</accession>
<evidence type="ECO:0000313" key="1">
    <source>
        <dbReference type="EMBL" id="WIO46123.1"/>
    </source>
</evidence>
<protein>
    <submittedName>
        <fullName evidence="1">Zn dep PLPC domain-containing protein</fullName>
    </submittedName>
</protein>
<dbReference type="Proteomes" id="UP001177295">
    <property type="component" value="Chromosome"/>
</dbReference>
<dbReference type="InterPro" id="IPR008947">
    <property type="entry name" value="PLipase_C/P1_nuclease_dom_sf"/>
</dbReference>
<organism evidence="1 2">
    <name type="scientific">Candidatus Southlakia epibionticum</name>
    <dbReference type="NCBI Taxonomy" id="3043284"/>
    <lineage>
        <taxon>Bacteria</taxon>
        <taxon>Candidatus Saccharimonadota</taxon>
        <taxon>Candidatus Saccharimonadia</taxon>
        <taxon>Candidatus Saccharimonadales</taxon>
        <taxon>Candidatus Saccharimonadaceae</taxon>
        <taxon>Candidatus Southlakia</taxon>
    </lineage>
</organism>
<proteinExistence type="predicted"/>
<dbReference type="RefSeq" id="WP_376753668.1">
    <property type="nucleotide sequence ID" value="NZ_CP124550.1"/>
</dbReference>
<evidence type="ECO:0000313" key="2">
    <source>
        <dbReference type="Proteomes" id="UP001177295"/>
    </source>
</evidence>
<sequence length="268" mass="30730">MYSGTTFRSHSGNFLGVHQKIDRIARRNMRKFTGVEHSFPTTREILHFEGNNGPDGIKRKSPSVDEPWHYIDPANPNDRALAGMINDHYANLVQALRDTNRVRAAFEAAWMAHAITDGLTPAHHYPLSDKIEELWGKPKEERLSIKDKNIIKGNNLRDTMGRNWEYWGAKGVFATHLLFEIGVATAIKTTTFADSAPSKEWVKRADNLGLERIFLEAVQEVYALNMYEIFWKHGWTARLANQTRRTLIPKICAVVMYAWYAAYREAVL</sequence>
<reference evidence="1 2" key="1">
    <citation type="journal article" date="2023" name="Cell">
        <title>Genetic manipulation of Patescibacteria provides mechanistic insights into microbial dark matter and the epibiotic lifestyle.</title>
        <authorList>
            <person name="Wang Y."/>
            <person name="Gallagher L.A."/>
            <person name="Andrade P.A."/>
            <person name="Liu A."/>
            <person name="Humphreys I.R."/>
            <person name="Turkarslan S."/>
            <person name="Cutler K.J."/>
            <person name="Arrieta-Ortiz M.L."/>
            <person name="Li Y."/>
            <person name="Radey M.C."/>
            <person name="McLean J.S."/>
            <person name="Cong Q."/>
            <person name="Baker D."/>
            <person name="Baliga N.S."/>
            <person name="Peterson S.B."/>
            <person name="Mougous J.D."/>
        </authorList>
    </citation>
    <scope>NUCLEOTIDE SEQUENCE [LARGE SCALE GENOMIC DNA]</scope>
    <source>
        <strain evidence="1 2">ML1</strain>
    </source>
</reference>
<keyword evidence="2" id="KW-1185">Reference proteome</keyword>
<dbReference type="SUPFAM" id="SSF48537">
    <property type="entry name" value="Phospholipase C/P1 nuclease"/>
    <property type="match status" value="1"/>
</dbReference>
<dbReference type="EMBL" id="CP124550">
    <property type="protein sequence ID" value="WIO46123.1"/>
    <property type="molecule type" value="Genomic_DNA"/>
</dbReference>
<name>A0ABY8WUW1_9BACT</name>